<dbReference type="InterPro" id="IPR002763">
    <property type="entry name" value="DUF72"/>
</dbReference>
<proteinExistence type="predicted"/>
<gene>
    <name evidence="1" type="ORF">C4520_10380</name>
</gene>
<dbReference type="AlphaFoldDB" id="A0A3A4NRJ4"/>
<dbReference type="EMBL" id="QZKU01000070">
    <property type="protein sequence ID" value="RJP21115.1"/>
    <property type="molecule type" value="Genomic_DNA"/>
</dbReference>
<dbReference type="PANTHER" id="PTHR30348">
    <property type="entry name" value="UNCHARACTERIZED PROTEIN YECE"/>
    <property type="match status" value="1"/>
</dbReference>
<dbReference type="SUPFAM" id="SSF117396">
    <property type="entry name" value="TM1631-like"/>
    <property type="match status" value="1"/>
</dbReference>
<sequence length="279" mass="32853">MGDRMKQKIFPPNLLIGADGWSWDDWVGGLYPSGTPKSEYLKEYSRHYRTVEVDSTFYRIPKKDAVRKWYDQTPADFYFAAKVPRGVTHTGFSGDYRSRLDYFVEVMRTLEKKLGPLLFQFRYYRQSEFPSVDAFVDALEPVLTSLPPDLRFAVEIRNPEWVAPQLLECLRRHNTAFTLVDHPWAEKVDVLMKRMNVITADFCYIRWLGHQTALEKVTDRWDRLVADKTEATSRWVKVLKDLLARDINTIYGFYRNRYAGYAPGSIELLKNLWQKEEPQ</sequence>
<reference evidence="1 2" key="1">
    <citation type="journal article" date="2017" name="ISME J.">
        <title>Energy and carbon metabolisms in a deep terrestrial subsurface fluid microbial community.</title>
        <authorList>
            <person name="Momper L."/>
            <person name="Jungbluth S.P."/>
            <person name="Lee M.D."/>
            <person name="Amend J.P."/>
        </authorList>
    </citation>
    <scope>NUCLEOTIDE SEQUENCE [LARGE SCALE GENOMIC DNA]</scope>
    <source>
        <strain evidence="1">SURF_5</strain>
    </source>
</reference>
<name>A0A3A4NRJ4_ABYX5</name>
<dbReference type="InterPro" id="IPR036520">
    <property type="entry name" value="UPF0759_sf"/>
</dbReference>
<comment type="caution">
    <text evidence="1">The sequence shown here is derived from an EMBL/GenBank/DDBJ whole genome shotgun (WGS) entry which is preliminary data.</text>
</comment>
<organism evidence="1 2">
    <name type="scientific">Abyssobacteria bacterium (strain SURF_5)</name>
    <dbReference type="NCBI Taxonomy" id="2093360"/>
    <lineage>
        <taxon>Bacteria</taxon>
        <taxon>Pseudomonadati</taxon>
        <taxon>Candidatus Hydrogenedentota</taxon>
        <taxon>Candidatus Abyssobacteria</taxon>
    </lineage>
</organism>
<evidence type="ECO:0000313" key="1">
    <source>
        <dbReference type="EMBL" id="RJP21115.1"/>
    </source>
</evidence>
<evidence type="ECO:0000313" key="2">
    <source>
        <dbReference type="Proteomes" id="UP000265882"/>
    </source>
</evidence>
<dbReference type="Proteomes" id="UP000265882">
    <property type="component" value="Unassembled WGS sequence"/>
</dbReference>
<dbReference type="Pfam" id="PF01904">
    <property type="entry name" value="DUF72"/>
    <property type="match status" value="1"/>
</dbReference>
<protein>
    <submittedName>
        <fullName evidence="1">DUF72 domain-containing protein</fullName>
    </submittedName>
</protein>
<accession>A0A3A4NRJ4</accession>
<dbReference type="PANTHER" id="PTHR30348:SF4">
    <property type="entry name" value="DUF72 DOMAIN-CONTAINING PROTEIN"/>
    <property type="match status" value="1"/>
</dbReference>
<dbReference type="Gene3D" id="3.20.20.410">
    <property type="entry name" value="Protein of unknown function UPF0759"/>
    <property type="match status" value="1"/>
</dbReference>